<accession>A0A5C3MMT8</accession>
<dbReference type="EMBL" id="ML213527">
    <property type="protein sequence ID" value="TFK46779.1"/>
    <property type="molecule type" value="Genomic_DNA"/>
</dbReference>
<evidence type="ECO:0000313" key="1">
    <source>
        <dbReference type="EMBL" id="TFK46779.1"/>
    </source>
</evidence>
<proteinExistence type="predicted"/>
<keyword evidence="2" id="KW-1185">Reference proteome</keyword>
<gene>
    <name evidence="1" type="ORF">OE88DRAFT_1811597</name>
</gene>
<sequence length="134" mass="14740">MPPPILIPLDQATLLFLPSPDSGDGTVVQVCIRPAREATVDLLAAFYLAQDEISELILRLIALQPPLSRPVSIEFDAPAYTLRADTKKWEIGQDLKLKWGHATVTPGPYKWVFAFTPKTATEIGQDKGRGRSSI</sequence>
<organism evidence="1 2">
    <name type="scientific">Heliocybe sulcata</name>
    <dbReference type="NCBI Taxonomy" id="5364"/>
    <lineage>
        <taxon>Eukaryota</taxon>
        <taxon>Fungi</taxon>
        <taxon>Dikarya</taxon>
        <taxon>Basidiomycota</taxon>
        <taxon>Agaricomycotina</taxon>
        <taxon>Agaricomycetes</taxon>
        <taxon>Gloeophyllales</taxon>
        <taxon>Gloeophyllaceae</taxon>
        <taxon>Heliocybe</taxon>
    </lineage>
</organism>
<evidence type="ECO:0000313" key="2">
    <source>
        <dbReference type="Proteomes" id="UP000305948"/>
    </source>
</evidence>
<dbReference type="OrthoDB" id="2748218at2759"/>
<dbReference type="AlphaFoldDB" id="A0A5C3MMT8"/>
<reference evidence="1 2" key="1">
    <citation type="journal article" date="2019" name="Nat. Ecol. Evol.">
        <title>Megaphylogeny resolves global patterns of mushroom evolution.</title>
        <authorList>
            <person name="Varga T."/>
            <person name="Krizsan K."/>
            <person name="Foldi C."/>
            <person name="Dima B."/>
            <person name="Sanchez-Garcia M."/>
            <person name="Sanchez-Ramirez S."/>
            <person name="Szollosi G.J."/>
            <person name="Szarkandi J.G."/>
            <person name="Papp V."/>
            <person name="Albert L."/>
            <person name="Andreopoulos W."/>
            <person name="Angelini C."/>
            <person name="Antonin V."/>
            <person name="Barry K.W."/>
            <person name="Bougher N.L."/>
            <person name="Buchanan P."/>
            <person name="Buyck B."/>
            <person name="Bense V."/>
            <person name="Catcheside P."/>
            <person name="Chovatia M."/>
            <person name="Cooper J."/>
            <person name="Damon W."/>
            <person name="Desjardin D."/>
            <person name="Finy P."/>
            <person name="Geml J."/>
            <person name="Haridas S."/>
            <person name="Hughes K."/>
            <person name="Justo A."/>
            <person name="Karasinski D."/>
            <person name="Kautmanova I."/>
            <person name="Kiss B."/>
            <person name="Kocsube S."/>
            <person name="Kotiranta H."/>
            <person name="LaButti K.M."/>
            <person name="Lechner B.E."/>
            <person name="Liimatainen K."/>
            <person name="Lipzen A."/>
            <person name="Lukacs Z."/>
            <person name="Mihaltcheva S."/>
            <person name="Morgado L.N."/>
            <person name="Niskanen T."/>
            <person name="Noordeloos M.E."/>
            <person name="Ohm R.A."/>
            <person name="Ortiz-Santana B."/>
            <person name="Ovrebo C."/>
            <person name="Racz N."/>
            <person name="Riley R."/>
            <person name="Savchenko A."/>
            <person name="Shiryaev A."/>
            <person name="Soop K."/>
            <person name="Spirin V."/>
            <person name="Szebenyi C."/>
            <person name="Tomsovsky M."/>
            <person name="Tulloss R.E."/>
            <person name="Uehling J."/>
            <person name="Grigoriev I.V."/>
            <person name="Vagvolgyi C."/>
            <person name="Papp T."/>
            <person name="Martin F.M."/>
            <person name="Miettinen O."/>
            <person name="Hibbett D.S."/>
            <person name="Nagy L.G."/>
        </authorList>
    </citation>
    <scope>NUCLEOTIDE SEQUENCE [LARGE SCALE GENOMIC DNA]</scope>
    <source>
        <strain evidence="1 2">OMC1185</strain>
    </source>
</reference>
<name>A0A5C3MMT8_9AGAM</name>
<protein>
    <submittedName>
        <fullName evidence="1">Uncharacterized protein</fullName>
    </submittedName>
</protein>
<dbReference type="Proteomes" id="UP000305948">
    <property type="component" value="Unassembled WGS sequence"/>
</dbReference>